<protein>
    <submittedName>
        <fullName evidence="2">Uncharacterized protein</fullName>
    </submittedName>
</protein>
<keyword evidence="1" id="KW-0812">Transmembrane</keyword>
<name>A0A1V0SD29_9VIRU</name>
<feature type="transmembrane region" description="Helical" evidence="1">
    <location>
        <begin position="28"/>
        <end position="48"/>
    </location>
</feature>
<reference evidence="2" key="1">
    <citation type="journal article" date="2017" name="Science">
        <title>Giant viruses with an expanded complement of translation system components.</title>
        <authorList>
            <person name="Schulz F."/>
            <person name="Yutin N."/>
            <person name="Ivanova N.N."/>
            <person name="Ortega D.R."/>
            <person name="Lee T.K."/>
            <person name="Vierheilig J."/>
            <person name="Daims H."/>
            <person name="Horn M."/>
            <person name="Wagner M."/>
            <person name="Jensen G.J."/>
            <person name="Kyrpides N.C."/>
            <person name="Koonin E.V."/>
            <person name="Woyke T."/>
        </authorList>
    </citation>
    <scope>NUCLEOTIDE SEQUENCE</scope>
    <source>
        <strain evidence="2">ILV1</strain>
    </source>
</reference>
<gene>
    <name evidence="2" type="ORF">Indivirus_1_238</name>
</gene>
<dbReference type="EMBL" id="KY684085">
    <property type="protein sequence ID" value="ARF09615.1"/>
    <property type="molecule type" value="Genomic_DNA"/>
</dbReference>
<evidence type="ECO:0000256" key="1">
    <source>
        <dbReference type="SAM" id="Phobius"/>
    </source>
</evidence>
<sequence>MIHINIHIHYQFSQKKLYHINIIMRPSFIGAGMAAIVAAIAIFSYLINYKTLTTEGNIELLLLISIALSLHALTHHVEEIYHDFNPFANKWWPKD</sequence>
<evidence type="ECO:0000313" key="2">
    <source>
        <dbReference type="EMBL" id="ARF09615.1"/>
    </source>
</evidence>
<keyword evidence="1" id="KW-0472">Membrane</keyword>
<organism evidence="2">
    <name type="scientific">Indivirus ILV1</name>
    <dbReference type="NCBI Taxonomy" id="1977633"/>
    <lineage>
        <taxon>Viruses</taxon>
        <taxon>Varidnaviria</taxon>
        <taxon>Bamfordvirae</taxon>
        <taxon>Nucleocytoviricota</taxon>
        <taxon>Megaviricetes</taxon>
        <taxon>Imitervirales</taxon>
        <taxon>Mimiviridae</taxon>
        <taxon>Klosneuvirinae</taxon>
        <taxon>Indivirus</taxon>
    </lineage>
</organism>
<accession>A0A1V0SD29</accession>
<keyword evidence="1" id="KW-1133">Transmembrane helix</keyword>
<proteinExistence type="predicted"/>